<dbReference type="AlphaFoldDB" id="A0A100HNG9"/>
<reference evidence="2" key="1">
    <citation type="submission" date="2015-11" db="EMBL/GenBank/DDBJ databases">
        <title>Draft Genome Sequence of the Radioresistant Bacterium Deinococcus grandis, Isolated from Freshwater Fish in Japan.</title>
        <authorList>
            <person name="Satoh K."/>
            <person name="Onodera T."/>
            <person name="Omoso K."/>
            <person name="Takeda-Yano K."/>
            <person name="Katayama T."/>
            <person name="Oono Y."/>
            <person name="Narumi I."/>
        </authorList>
    </citation>
    <scope>NUCLEOTIDE SEQUENCE [LARGE SCALE GENOMIC DNA]</scope>
    <source>
        <strain evidence="2">ATCC 43672</strain>
    </source>
</reference>
<proteinExistence type="predicted"/>
<dbReference type="EMBL" id="BCMS01000006">
    <property type="protein sequence ID" value="GAQ23917.1"/>
    <property type="molecule type" value="Genomic_DNA"/>
</dbReference>
<dbReference type="Proteomes" id="UP000056209">
    <property type="component" value="Unassembled WGS sequence"/>
</dbReference>
<comment type="caution">
    <text evidence="1">The sequence shown here is derived from an EMBL/GenBank/DDBJ whole genome shotgun (WGS) entry which is preliminary data.</text>
</comment>
<organism evidence="1 2">
    <name type="scientific">Deinococcus grandis</name>
    <dbReference type="NCBI Taxonomy" id="57498"/>
    <lineage>
        <taxon>Bacteria</taxon>
        <taxon>Thermotogati</taxon>
        <taxon>Deinococcota</taxon>
        <taxon>Deinococci</taxon>
        <taxon>Deinococcales</taxon>
        <taxon>Deinococcaceae</taxon>
        <taxon>Deinococcus</taxon>
    </lineage>
</organism>
<sequence>MTWTLDILNPDGSPRAARSDAAPSGVWDGFVWKWSRYGDCLTLNFDAVMPDLGVRNRDILALAIDGVPVFKGPVVEAPHPRDPRRGTVNAIGCSALLYRRVIGQDSYQNVDVAVIVRDLIQKYRHPAITYNPALIPDTGKILTSFRMPWRPLGKALELLAKTVAGENGVPFGVLPSGEFFFGADQTPSVPIPYSAVSGLKYLRVSGDEVITSNYMVFLTRPAGTPYSRVEQYRKVTTRDSGGAVTDVREEPQYTYVPATYIYRADDPDAALYGLETATLVPGGADIFSPVPNASLTANGTNLTNPGNVLDGDTATFAAHADGAYFSEFVLQQAAGLAAPQITGFRARYRLQGGTGIPGLRVTMWITYDFQVVEPQPGGGSITREYRTRFYWDLPDTSEGPIEVVGVMPLPADLLGIVHPGSFTPTDPTFLKTEIYVTVRQSESVNTPIPADTFRLYDIQPLGLDFEKLDTIARKALSPPVQEPTEFTLPYLLSVTPTVTLTGLPGGDQTGDVVELEGRHDGKALRSTTVKLEQPGASESARIIRLVAKERAADAQDDLRAFLEGPV</sequence>
<dbReference type="RefSeq" id="WP_058980077.1">
    <property type="nucleotide sequence ID" value="NZ_BCMS01000006.1"/>
</dbReference>
<keyword evidence="2" id="KW-1185">Reference proteome</keyword>
<dbReference type="OrthoDB" id="10002654at2"/>
<name>A0A100HNG9_9DEIO</name>
<protein>
    <submittedName>
        <fullName evidence="1">Glucan biosynthesis protein G, mdoG</fullName>
    </submittedName>
</protein>
<evidence type="ECO:0000313" key="2">
    <source>
        <dbReference type="Proteomes" id="UP000056209"/>
    </source>
</evidence>
<accession>A0A100HNG9</accession>
<evidence type="ECO:0000313" key="1">
    <source>
        <dbReference type="EMBL" id="GAQ23917.1"/>
    </source>
</evidence>
<gene>
    <name evidence="1" type="ORF">DEIGR_400050</name>
</gene>
<dbReference type="SUPFAM" id="SSF69279">
    <property type="entry name" value="Phage tail proteins"/>
    <property type="match status" value="1"/>
</dbReference>